<dbReference type="InterPro" id="IPR016895">
    <property type="entry name" value="UCP028680"/>
</dbReference>
<evidence type="ECO:0000256" key="1">
    <source>
        <dbReference type="SAM" id="SignalP"/>
    </source>
</evidence>
<proteinExistence type="predicted"/>
<dbReference type="OrthoDB" id="5902984at2"/>
<evidence type="ECO:0000313" key="3">
    <source>
        <dbReference type="Proteomes" id="UP000240904"/>
    </source>
</evidence>
<reference evidence="2 3" key="1">
    <citation type="submission" date="2018-03" db="EMBL/GenBank/DDBJ databases">
        <title>Whole genome sequencing of Histamine producing bacteria.</title>
        <authorList>
            <person name="Butler K."/>
        </authorList>
    </citation>
    <scope>NUCLEOTIDE SEQUENCE [LARGE SCALE GENOMIC DNA]</scope>
    <source>
        <strain evidence="2 3">DSM 16190</strain>
    </source>
</reference>
<dbReference type="InterPro" id="IPR000758">
    <property type="entry name" value="Enterovir_OMP"/>
</dbReference>
<dbReference type="EMBL" id="PYMC01000010">
    <property type="protein sequence ID" value="PSW04234.1"/>
    <property type="molecule type" value="Genomic_DNA"/>
</dbReference>
<dbReference type="RefSeq" id="WP_107284107.1">
    <property type="nucleotide sequence ID" value="NZ_PYMC01000010.1"/>
</dbReference>
<accession>A0A2T3MWA6</accession>
<protein>
    <recommendedName>
        <fullName evidence="4">Outer membrane protein beta-barrel domain-containing protein</fullName>
    </recommendedName>
</protein>
<dbReference type="GO" id="GO:0044384">
    <property type="term" value="C:host outer membrane"/>
    <property type="evidence" value="ECO:0007669"/>
    <property type="project" value="InterPro"/>
</dbReference>
<organism evidence="2 3">
    <name type="scientific">Photobacterium lipolyticum</name>
    <dbReference type="NCBI Taxonomy" id="266810"/>
    <lineage>
        <taxon>Bacteria</taxon>
        <taxon>Pseudomonadati</taxon>
        <taxon>Pseudomonadota</taxon>
        <taxon>Gammaproteobacteria</taxon>
        <taxon>Vibrionales</taxon>
        <taxon>Vibrionaceae</taxon>
        <taxon>Photobacterium</taxon>
    </lineage>
</organism>
<dbReference type="PROSITE" id="PS00695">
    <property type="entry name" value="ENT_VIR_OMP_2"/>
    <property type="match status" value="1"/>
</dbReference>
<name>A0A2T3MWA6_9GAMM</name>
<feature type="signal peptide" evidence="1">
    <location>
        <begin position="1"/>
        <end position="19"/>
    </location>
</feature>
<dbReference type="PIRSF" id="PIRSF028680">
    <property type="entry name" value="UCP028680"/>
    <property type="match status" value="1"/>
</dbReference>
<keyword evidence="3" id="KW-1185">Reference proteome</keyword>
<gene>
    <name evidence="2" type="ORF">C9I89_14755</name>
</gene>
<evidence type="ECO:0008006" key="4">
    <source>
        <dbReference type="Google" id="ProtNLM"/>
    </source>
</evidence>
<feature type="chain" id="PRO_5015659768" description="Outer membrane protein beta-barrel domain-containing protein" evidence="1">
    <location>
        <begin position="20"/>
        <end position="152"/>
    </location>
</feature>
<sequence length="152" mass="16702">MKKLLITLALLIVALPTTAAEKGLFSLIGDNAPSGWFISSHSRAADQFDLWQIDSGYAYSLNNNLELYLSTRLSSGNDLISAGRGVLSGVKYQVTPKVSLKSAITSETVDRDTILGVEFSSQYKMTEKVDLHATVDYEALEQIYLLGIGYRF</sequence>
<evidence type="ECO:0000313" key="2">
    <source>
        <dbReference type="EMBL" id="PSW04234.1"/>
    </source>
</evidence>
<keyword evidence="1" id="KW-0732">Signal</keyword>
<dbReference type="AlphaFoldDB" id="A0A2T3MWA6"/>
<dbReference type="Proteomes" id="UP000240904">
    <property type="component" value="Unassembled WGS sequence"/>
</dbReference>
<comment type="caution">
    <text evidence="2">The sequence shown here is derived from an EMBL/GenBank/DDBJ whole genome shotgun (WGS) entry which is preliminary data.</text>
</comment>